<dbReference type="GO" id="GO:0004672">
    <property type="term" value="F:protein kinase activity"/>
    <property type="evidence" value="ECO:0007669"/>
    <property type="project" value="InterPro"/>
</dbReference>
<evidence type="ECO:0000313" key="3">
    <source>
        <dbReference type="Proteomes" id="UP000030686"/>
    </source>
</evidence>
<dbReference type="OrthoDB" id="5979581at2759"/>
<dbReference type="OMA" id="GENEYRM"/>
<dbReference type="AlphaFoldDB" id="W6QPI8"/>
<evidence type="ECO:0000259" key="1">
    <source>
        <dbReference type="PROSITE" id="PS50011"/>
    </source>
</evidence>
<name>W6QPI8_PENRF</name>
<accession>W6QPI8</accession>
<reference evidence="2" key="1">
    <citation type="journal article" date="2014" name="Nat. Commun.">
        <title>Multiple recent horizontal transfers of a large genomic region in cheese making fungi.</title>
        <authorList>
            <person name="Cheeseman K."/>
            <person name="Ropars J."/>
            <person name="Renault P."/>
            <person name="Dupont J."/>
            <person name="Gouzy J."/>
            <person name="Branca A."/>
            <person name="Abraham A.L."/>
            <person name="Ceppi M."/>
            <person name="Conseiller E."/>
            <person name="Debuchy R."/>
            <person name="Malagnac F."/>
            <person name="Goarin A."/>
            <person name="Silar P."/>
            <person name="Lacoste S."/>
            <person name="Sallet E."/>
            <person name="Bensimon A."/>
            <person name="Giraud T."/>
            <person name="Brygoo Y."/>
        </authorList>
    </citation>
    <scope>NUCLEOTIDE SEQUENCE [LARGE SCALE GENOMIC DNA]</scope>
    <source>
        <strain evidence="2">FM164</strain>
    </source>
</reference>
<proteinExistence type="predicted"/>
<feature type="domain" description="Protein kinase" evidence="1">
    <location>
        <begin position="1"/>
        <end position="227"/>
    </location>
</feature>
<sequence>MSLGDWGENEYRMQNEILQNVHDTSHLVMYLGTFLIPGSGHRVLVFPLMGPCIVPIEIEKMPMASRMFAARQLLEALESLHKEELCTVGSRPTILIFRSNEKFIDLNERNFKVPENLRTEEFFLGDFGLAKKLTDSVTQRGYPPSKYCSPERLHGEAPSLNSSGFVRSLGLLPEKWKGLYPGGLDYWYDQSQTPDPDLDVASRIAYFRPDADPIERNHVASIMSKVL</sequence>
<gene>
    <name evidence="2" type="ORF">PROQFM164_S11g000013</name>
</gene>
<dbReference type="SUPFAM" id="SSF56112">
    <property type="entry name" value="Protein kinase-like (PK-like)"/>
    <property type="match status" value="1"/>
</dbReference>
<dbReference type="EMBL" id="HG792025">
    <property type="protein sequence ID" value="CDM38310.1"/>
    <property type="molecule type" value="Genomic_DNA"/>
</dbReference>
<dbReference type="InterPro" id="IPR000719">
    <property type="entry name" value="Prot_kinase_dom"/>
</dbReference>
<dbReference type="Proteomes" id="UP000030686">
    <property type="component" value="Unassembled WGS sequence"/>
</dbReference>
<evidence type="ECO:0000313" key="2">
    <source>
        <dbReference type="EMBL" id="CDM38310.1"/>
    </source>
</evidence>
<dbReference type="STRING" id="1365484.W6QPI8"/>
<dbReference type="PROSITE" id="PS50011">
    <property type="entry name" value="PROTEIN_KINASE_DOM"/>
    <property type="match status" value="1"/>
</dbReference>
<keyword evidence="3" id="KW-1185">Reference proteome</keyword>
<keyword evidence="2" id="KW-0808">Transferase</keyword>
<dbReference type="GO" id="GO:0005524">
    <property type="term" value="F:ATP binding"/>
    <property type="evidence" value="ECO:0007669"/>
    <property type="project" value="InterPro"/>
</dbReference>
<protein>
    <submittedName>
        <fullName evidence="2">Protein kinase-like domain</fullName>
    </submittedName>
</protein>
<organism evidence="2 3">
    <name type="scientific">Penicillium roqueforti (strain FM164)</name>
    <dbReference type="NCBI Taxonomy" id="1365484"/>
    <lineage>
        <taxon>Eukaryota</taxon>
        <taxon>Fungi</taxon>
        <taxon>Dikarya</taxon>
        <taxon>Ascomycota</taxon>
        <taxon>Pezizomycotina</taxon>
        <taxon>Eurotiomycetes</taxon>
        <taxon>Eurotiomycetidae</taxon>
        <taxon>Eurotiales</taxon>
        <taxon>Aspergillaceae</taxon>
        <taxon>Penicillium</taxon>
    </lineage>
</organism>
<keyword evidence="2" id="KW-0418">Kinase</keyword>
<dbReference type="InterPro" id="IPR011009">
    <property type="entry name" value="Kinase-like_dom_sf"/>
</dbReference>
<dbReference type="Gene3D" id="1.10.510.10">
    <property type="entry name" value="Transferase(Phosphotransferase) domain 1"/>
    <property type="match status" value="1"/>
</dbReference>